<evidence type="ECO:0000256" key="3">
    <source>
        <dbReference type="ARBA" id="ARBA00022485"/>
    </source>
</evidence>
<feature type="domain" description="Radical SAM core" evidence="15">
    <location>
        <begin position="112"/>
        <end position="344"/>
    </location>
</feature>
<keyword evidence="4 14" id="KW-0963">Cytoplasm</keyword>
<dbReference type="AlphaFoldDB" id="A0A841H641"/>
<evidence type="ECO:0000313" key="16">
    <source>
        <dbReference type="EMBL" id="MBB6073423.1"/>
    </source>
</evidence>
<keyword evidence="12 14" id="KW-0411">Iron-sulfur</keyword>
<name>A0A841H641_9BACT</name>
<feature type="binding site" evidence="14">
    <location>
        <begin position="177"/>
        <end position="178"/>
    </location>
    <ligand>
        <name>S-adenosyl-L-methionine</name>
        <dbReference type="ChEBI" id="CHEBI:59789"/>
    </ligand>
</feature>
<feature type="binding site" evidence="14">
    <location>
        <position position="133"/>
    </location>
    <ligand>
        <name>[4Fe-4S] cluster</name>
        <dbReference type="ChEBI" id="CHEBI:49883"/>
        <note>4Fe-4S-S-AdoMet</note>
    </ligand>
</feature>
<dbReference type="InterPro" id="IPR040072">
    <property type="entry name" value="Methyltransferase_A"/>
</dbReference>
<organism evidence="16 17">
    <name type="scientific">Longimicrobium terrae</name>
    <dbReference type="NCBI Taxonomy" id="1639882"/>
    <lineage>
        <taxon>Bacteria</taxon>
        <taxon>Pseudomonadati</taxon>
        <taxon>Gemmatimonadota</taxon>
        <taxon>Longimicrobiia</taxon>
        <taxon>Longimicrobiales</taxon>
        <taxon>Longimicrobiaceae</taxon>
        <taxon>Longimicrobium</taxon>
    </lineage>
</organism>
<dbReference type="GO" id="GO:0051539">
    <property type="term" value="F:4 iron, 4 sulfur cluster binding"/>
    <property type="evidence" value="ECO:0007669"/>
    <property type="project" value="UniProtKB-UniRule"/>
</dbReference>
<keyword evidence="17" id="KW-1185">Reference proteome</keyword>
<evidence type="ECO:0000256" key="5">
    <source>
        <dbReference type="ARBA" id="ARBA00022552"/>
    </source>
</evidence>
<keyword evidence="11 14" id="KW-0408">Iron</keyword>
<dbReference type="InterPro" id="IPR004383">
    <property type="entry name" value="rRNA_lsu_MTrfase_RlmN/Cfr"/>
</dbReference>
<dbReference type="HAMAP" id="MF_01849">
    <property type="entry name" value="RNA_methyltr_RlmN"/>
    <property type="match status" value="1"/>
</dbReference>
<accession>A0A841H641</accession>
<comment type="subcellular location">
    <subcellularLocation>
        <location evidence="1 14">Cytoplasm</location>
    </subcellularLocation>
</comment>
<dbReference type="GO" id="GO:0002935">
    <property type="term" value="F:tRNA (adenine(37)-C2)-methyltransferase activity"/>
    <property type="evidence" value="ECO:0007669"/>
    <property type="project" value="UniProtKB-UniRule"/>
</dbReference>
<dbReference type="Gene3D" id="1.10.150.530">
    <property type="match status" value="1"/>
</dbReference>
<keyword evidence="7 14" id="KW-0808">Transferase</keyword>
<comment type="catalytic activity">
    <reaction evidence="14">
        <text>adenosine(2503) in 23S rRNA + 2 reduced [2Fe-2S]-[ferredoxin] + 2 S-adenosyl-L-methionine = 2-methyladenosine(2503) in 23S rRNA + 5'-deoxyadenosine + L-methionine + 2 oxidized [2Fe-2S]-[ferredoxin] + S-adenosyl-L-homocysteine</text>
        <dbReference type="Rhea" id="RHEA:42916"/>
        <dbReference type="Rhea" id="RHEA-COMP:10000"/>
        <dbReference type="Rhea" id="RHEA-COMP:10001"/>
        <dbReference type="Rhea" id="RHEA-COMP:10152"/>
        <dbReference type="Rhea" id="RHEA-COMP:10282"/>
        <dbReference type="ChEBI" id="CHEBI:17319"/>
        <dbReference type="ChEBI" id="CHEBI:33737"/>
        <dbReference type="ChEBI" id="CHEBI:33738"/>
        <dbReference type="ChEBI" id="CHEBI:57844"/>
        <dbReference type="ChEBI" id="CHEBI:57856"/>
        <dbReference type="ChEBI" id="CHEBI:59789"/>
        <dbReference type="ChEBI" id="CHEBI:74411"/>
        <dbReference type="ChEBI" id="CHEBI:74497"/>
        <dbReference type="EC" id="2.1.1.192"/>
    </reaction>
</comment>
<dbReference type="PANTHER" id="PTHR30544">
    <property type="entry name" value="23S RRNA METHYLTRANSFERASE"/>
    <property type="match status" value="1"/>
</dbReference>
<feature type="active site" description="Proton acceptor" evidence="14">
    <location>
        <position position="106"/>
    </location>
</feature>
<dbReference type="Gene3D" id="3.20.20.70">
    <property type="entry name" value="Aldolase class I"/>
    <property type="match status" value="1"/>
</dbReference>
<dbReference type="SFLD" id="SFLDF00275">
    <property type="entry name" value="adenosine_C2_methyltransferase"/>
    <property type="match status" value="1"/>
</dbReference>
<protein>
    <recommendedName>
        <fullName evidence="14">Probable dual-specificity RNA methyltransferase RlmN</fullName>
        <ecNumber evidence="14">2.1.1.192</ecNumber>
    </recommendedName>
    <alternativeName>
        <fullName evidence="14">23S rRNA (adenine(2503)-C(2))-methyltransferase</fullName>
    </alternativeName>
    <alternativeName>
        <fullName evidence="14">23S rRNA m2A2503 methyltransferase</fullName>
    </alternativeName>
    <alternativeName>
        <fullName evidence="14">Ribosomal RNA large subunit methyltransferase N</fullName>
    </alternativeName>
    <alternativeName>
        <fullName evidence="14">tRNA (adenine(37)-C(2))-methyltransferase</fullName>
    </alternativeName>
    <alternativeName>
        <fullName evidence="14">tRNA m2A37 methyltransferase</fullName>
    </alternativeName>
</protein>
<gene>
    <name evidence="14" type="primary">rlmN</name>
    <name evidence="16" type="ORF">HNQ61_005090</name>
</gene>
<dbReference type="GO" id="GO:0019843">
    <property type="term" value="F:rRNA binding"/>
    <property type="evidence" value="ECO:0007669"/>
    <property type="project" value="UniProtKB-UniRule"/>
</dbReference>
<dbReference type="NCBIfam" id="TIGR00048">
    <property type="entry name" value="rRNA_mod_RlmN"/>
    <property type="match status" value="1"/>
</dbReference>
<evidence type="ECO:0000256" key="12">
    <source>
        <dbReference type="ARBA" id="ARBA00023014"/>
    </source>
</evidence>
<feature type="active site" description="S-methylcysteine intermediate" evidence="14">
    <location>
        <position position="349"/>
    </location>
</feature>
<comment type="catalytic activity">
    <reaction evidence="14">
        <text>adenosine(37) in tRNA + 2 reduced [2Fe-2S]-[ferredoxin] + 2 S-adenosyl-L-methionine = 2-methyladenosine(37) in tRNA + 5'-deoxyadenosine + L-methionine + 2 oxidized [2Fe-2S]-[ferredoxin] + S-adenosyl-L-homocysteine</text>
        <dbReference type="Rhea" id="RHEA:43332"/>
        <dbReference type="Rhea" id="RHEA-COMP:10000"/>
        <dbReference type="Rhea" id="RHEA-COMP:10001"/>
        <dbReference type="Rhea" id="RHEA-COMP:10162"/>
        <dbReference type="Rhea" id="RHEA-COMP:10485"/>
        <dbReference type="ChEBI" id="CHEBI:17319"/>
        <dbReference type="ChEBI" id="CHEBI:33737"/>
        <dbReference type="ChEBI" id="CHEBI:33738"/>
        <dbReference type="ChEBI" id="CHEBI:57844"/>
        <dbReference type="ChEBI" id="CHEBI:57856"/>
        <dbReference type="ChEBI" id="CHEBI:59789"/>
        <dbReference type="ChEBI" id="CHEBI:74411"/>
        <dbReference type="ChEBI" id="CHEBI:74497"/>
        <dbReference type="EC" id="2.1.1.192"/>
    </reaction>
</comment>
<dbReference type="SFLD" id="SFLDS00029">
    <property type="entry name" value="Radical_SAM"/>
    <property type="match status" value="1"/>
</dbReference>
<dbReference type="SMART" id="SM00729">
    <property type="entry name" value="Elp3"/>
    <property type="match status" value="1"/>
</dbReference>
<evidence type="ECO:0000259" key="15">
    <source>
        <dbReference type="PROSITE" id="PS51918"/>
    </source>
</evidence>
<keyword evidence="10 14" id="KW-0479">Metal-binding</keyword>
<proteinExistence type="inferred from homology"/>
<dbReference type="InterPro" id="IPR013785">
    <property type="entry name" value="Aldolase_TIM"/>
</dbReference>
<dbReference type="InterPro" id="IPR006638">
    <property type="entry name" value="Elp3/MiaA/NifB-like_rSAM"/>
</dbReference>
<dbReference type="Pfam" id="PF04055">
    <property type="entry name" value="Radical_SAM"/>
    <property type="match status" value="1"/>
</dbReference>
<dbReference type="FunFam" id="3.20.20.70:FF:000014">
    <property type="entry name" value="Probable dual-specificity RNA methyltransferase RlmN"/>
    <property type="match status" value="1"/>
</dbReference>
<feature type="binding site" evidence="14">
    <location>
        <position position="126"/>
    </location>
    <ligand>
        <name>[4Fe-4S] cluster</name>
        <dbReference type="ChEBI" id="CHEBI:49883"/>
        <note>4Fe-4S-S-AdoMet</note>
    </ligand>
</feature>
<evidence type="ECO:0000256" key="7">
    <source>
        <dbReference type="ARBA" id="ARBA00022679"/>
    </source>
</evidence>
<dbReference type="GO" id="GO:0046872">
    <property type="term" value="F:metal ion binding"/>
    <property type="evidence" value="ECO:0007669"/>
    <property type="project" value="UniProtKB-KW"/>
</dbReference>
<evidence type="ECO:0000256" key="9">
    <source>
        <dbReference type="ARBA" id="ARBA00022694"/>
    </source>
</evidence>
<evidence type="ECO:0000256" key="11">
    <source>
        <dbReference type="ARBA" id="ARBA00023004"/>
    </source>
</evidence>
<dbReference type="EMBL" id="JACHIA010000024">
    <property type="protein sequence ID" value="MBB6073423.1"/>
    <property type="molecule type" value="Genomic_DNA"/>
</dbReference>
<evidence type="ECO:0000256" key="2">
    <source>
        <dbReference type="ARBA" id="ARBA00007544"/>
    </source>
</evidence>
<comment type="function">
    <text evidence="14">Specifically methylates position 2 of adenine 2503 in 23S rRNA and position 2 of adenine 37 in tRNAs.</text>
</comment>
<dbReference type="Proteomes" id="UP000582837">
    <property type="component" value="Unassembled WGS sequence"/>
</dbReference>
<reference evidence="16 17" key="1">
    <citation type="submission" date="2020-08" db="EMBL/GenBank/DDBJ databases">
        <title>Genomic Encyclopedia of Type Strains, Phase IV (KMG-IV): sequencing the most valuable type-strain genomes for metagenomic binning, comparative biology and taxonomic classification.</title>
        <authorList>
            <person name="Goeker M."/>
        </authorList>
    </citation>
    <scope>NUCLEOTIDE SEQUENCE [LARGE SCALE GENOMIC DNA]</scope>
    <source>
        <strain evidence="16 17">DSM 29007</strain>
    </source>
</reference>
<dbReference type="SUPFAM" id="SSF102114">
    <property type="entry name" value="Radical SAM enzymes"/>
    <property type="match status" value="1"/>
</dbReference>
<dbReference type="EC" id="2.1.1.192" evidence="14"/>
<dbReference type="GO" id="GO:0030488">
    <property type="term" value="P:tRNA methylation"/>
    <property type="evidence" value="ECO:0007669"/>
    <property type="project" value="UniProtKB-UniRule"/>
</dbReference>
<feature type="binding site" evidence="14">
    <location>
        <position position="207"/>
    </location>
    <ligand>
        <name>S-adenosyl-L-methionine</name>
        <dbReference type="ChEBI" id="CHEBI:59789"/>
    </ligand>
</feature>
<dbReference type="GO" id="GO:0070040">
    <property type="term" value="F:rRNA (adenine(2503)-C2-)-methyltransferase activity"/>
    <property type="evidence" value="ECO:0007669"/>
    <property type="project" value="UniProtKB-UniRule"/>
</dbReference>
<feature type="binding site" evidence="14">
    <location>
        <begin position="230"/>
        <end position="232"/>
    </location>
    <ligand>
        <name>S-adenosyl-L-methionine</name>
        <dbReference type="ChEBI" id="CHEBI:59789"/>
    </ligand>
</feature>
<sequence length="368" mass="40479">MIATAQPTPVSALADLVGLLPEVAESALREHFTGRRQPAYRVGQVLRWLYERGAAGFAEMSDLPQAERAALAEAFSFTAPEPAKISRSVDGTAKHLWRLADGELIESVLIPTPTRLTLCISSQAGCAMACTFCATGWAGYRRQLSAGEIVAQFRGARRWAQENGYDDITNIVFMGMGEPLMNPKAVFPTLAILNRGYKFGARRITISTVGVVPGIQRLAEMPEQYRLAVSLHAPNHELRQKLIPLEKKYDIDELLDALRRFDAAGGKRITFEYVMIDGVTDLPELADELARVVREFNAFVNLIPFNPIPGTEWKPSRRARLDLFVERLGRQGISAAVRESRGSDIAAACGQLRAEVTQGRAPVQMGSI</sequence>
<comment type="caution">
    <text evidence="16">The sequence shown here is derived from an EMBL/GenBank/DDBJ whole genome shotgun (WGS) entry which is preliminary data.</text>
</comment>
<keyword evidence="8 14" id="KW-0949">S-adenosyl-L-methionine</keyword>
<evidence type="ECO:0000256" key="8">
    <source>
        <dbReference type="ARBA" id="ARBA00022691"/>
    </source>
</evidence>
<dbReference type="GO" id="GO:0005737">
    <property type="term" value="C:cytoplasm"/>
    <property type="evidence" value="ECO:0007669"/>
    <property type="project" value="UniProtKB-SubCell"/>
</dbReference>
<dbReference type="PIRSF" id="PIRSF006004">
    <property type="entry name" value="CHP00048"/>
    <property type="match status" value="1"/>
</dbReference>
<keyword evidence="5 14" id="KW-0698">rRNA processing</keyword>
<comment type="similarity">
    <text evidence="2 14">Belongs to the radical SAM superfamily. RlmN family.</text>
</comment>
<comment type="miscellaneous">
    <text evidence="14">Reaction proceeds by a ping-pong mechanism involving intermediate methylation of a conserved cysteine residue.</text>
</comment>
<dbReference type="CDD" id="cd01335">
    <property type="entry name" value="Radical_SAM"/>
    <property type="match status" value="1"/>
</dbReference>
<dbReference type="SFLD" id="SFLDG01062">
    <property type="entry name" value="methyltransferase_(Class_A)"/>
    <property type="match status" value="1"/>
</dbReference>
<dbReference type="RefSeq" id="WP_170039123.1">
    <property type="nucleotide sequence ID" value="NZ_JABDTL010000002.1"/>
</dbReference>
<evidence type="ECO:0000313" key="17">
    <source>
        <dbReference type="Proteomes" id="UP000582837"/>
    </source>
</evidence>
<comment type="caution">
    <text evidence="14">Lacks conserved residue(s) required for the propagation of feature annotation.</text>
</comment>
<evidence type="ECO:0000256" key="1">
    <source>
        <dbReference type="ARBA" id="ARBA00004496"/>
    </source>
</evidence>
<evidence type="ECO:0000256" key="13">
    <source>
        <dbReference type="ARBA" id="ARBA00023157"/>
    </source>
</evidence>
<dbReference type="InterPro" id="IPR058240">
    <property type="entry name" value="rSAM_sf"/>
</dbReference>
<dbReference type="Pfam" id="PF21016">
    <property type="entry name" value="RlmN_N"/>
    <property type="match status" value="1"/>
</dbReference>
<dbReference type="InterPro" id="IPR007197">
    <property type="entry name" value="rSAM"/>
</dbReference>
<feature type="binding site" evidence="14">
    <location>
        <position position="130"/>
    </location>
    <ligand>
        <name>[4Fe-4S] cluster</name>
        <dbReference type="ChEBI" id="CHEBI:49883"/>
        <note>4Fe-4S-S-AdoMet</note>
    </ligand>
</feature>
<evidence type="ECO:0000256" key="4">
    <source>
        <dbReference type="ARBA" id="ARBA00022490"/>
    </source>
</evidence>
<keyword evidence="3 14" id="KW-0004">4Fe-4S</keyword>
<dbReference type="GO" id="GO:0070475">
    <property type="term" value="P:rRNA base methylation"/>
    <property type="evidence" value="ECO:0007669"/>
    <property type="project" value="UniProtKB-UniRule"/>
</dbReference>
<keyword evidence="13 14" id="KW-1015">Disulfide bond</keyword>
<dbReference type="PROSITE" id="PS51918">
    <property type="entry name" value="RADICAL_SAM"/>
    <property type="match status" value="1"/>
</dbReference>
<keyword evidence="6 14" id="KW-0489">Methyltransferase</keyword>
<dbReference type="PANTHER" id="PTHR30544:SF5">
    <property type="entry name" value="RADICAL SAM CORE DOMAIN-CONTAINING PROTEIN"/>
    <property type="match status" value="1"/>
</dbReference>
<dbReference type="InterPro" id="IPR027492">
    <property type="entry name" value="RNA_MTrfase_RlmN"/>
</dbReference>
<evidence type="ECO:0000256" key="6">
    <source>
        <dbReference type="ARBA" id="ARBA00022603"/>
    </source>
</evidence>
<keyword evidence="9 14" id="KW-0819">tRNA processing</keyword>
<comment type="cofactor">
    <cofactor evidence="14">
        <name>[4Fe-4S] cluster</name>
        <dbReference type="ChEBI" id="CHEBI:49883"/>
    </cofactor>
    <text evidence="14">Binds 1 [4Fe-4S] cluster. The cluster is coordinated with 3 cysteines and an exchangeable S-adenosyl-L-methionine.</text>
</comment>
<evidence type="ECO:0000256" key="14">
    <source>
        <dbReference type="HAMAP-Rule" id="MF_01849"/>
    </source>
</evidence>
<feature type="binding site" evidence="14">
    <location>
        <position position="306"/>
    </location>
    <ligand>
        <name>S-adenosyl-L-methionine</name>
        <dbReference type="ChEBI" id="CHEBI:59789"/>
    </ligand>
</feature>
<evidence type="ECO:0000256" key="10">
    <source>
        <dbReference type="ARBA" id="ARBA00022723"/>
    </source>
</evidence>
<dbReference type="InterPro" id="IPR048641">
    <property type="entry name" value="RlmN_N"/>
</dbReference>
<dbReference type="GO" id="GO:0000049">
    <property type="term" value="F:tRNA binding"/>
    <property type="evidence" value="ECO:0007669"/>
    <property type="project" value="UniProtKB-UniRule"/>
</dbReference>